<evidence type="ECO:0000256" key="4">
    <source>
        <dbReference type="ARBA" id="ARBA00022840"/>
    </source>
</evidence>
<dbReference type="PANTHER" id="PTHR44329:SF214">
    <property type="entry name" value="PROTEIN KINASE DOMAIN-CONTAINING PROTEIN"/>
    <property type="match status" value="1"/>
</dbReference>
<dbReference type="PROSITE" id="PS50011">
    <property type="entry name" value="PROTEIN_KINASE_DOM"/>
    <property type="match status" value="1"/>
</dbReference>
<keyword evidence="3" id="KW-0418">Kinase</keyword>
<sequence>MVKKPAQLEADARARLQENEGSNRGLSESNTQQDRTSDERTGNLCPIRRSHEGAAASATGQAVPMASSSVPNGINASRIQDVLPENVTLCDARNVMEGLCLQQRELGRGTYGIVVPGTYRGVNCAVKIMLSRGLEKAAIREVLLSPRLVHPNTVLTYATRCAHLTHEFFDLLEGERDANRDPRLPRALEPVPLRSEDGFGDPTGLHDGSDPLFVLHQVLHTLGAETGKTVVIIIQEHCDRGTLDNAIRRNIFRPTSQWGLRLARRALLRTAAEIARGLLHLHDCGVVHGDFKPANVLLNSSREDRRGFVVKVADFGLAHVLPITADSLFTDSWGSIAYMAPEAFGGKVSRATDVWAFGVVLWEMLTAQRPFAGCRQPHAVRSC</sequence>
<dbReference type="SUPFAM" id="SSF56112">
    <property type="entry name" value="Protein kinase-like (PK-like)"/>
    <property type="match status" value="1"/>
</dbReference>
<evidence type="ECO:0000259" key="8">
    <source>
        <dbReference type="PROSITE" id="PS50011"/>
    </source>
</evidence>
<dbReference type="KEGG" id="vcn:VOLCADRAFT_88105"/>
<evidence type="ECO:0000313" key="9">
    <source>
        <dbReference type="EMBL" id="EFJ51235.1"/>
    </source>
</evidence>
<reference evidence="9 10" key="1">
    <citation type="journal article" date="2010" name="Science">
        <title>Genomic analysis of organismal complexity in the multicellular green alga Volvox carteri.</title>
        <authorList>
            <person name="Prochnik S.E."/>
            <person name="Umen J."/>
            <person name="Nedelcu A.M."/>
            <person name="Hallmann A."/>
            <person name="Miller S.M."/>
            <person name="Nishii I."/>
            <person name="Ferris P."/>
            <person name="Kuo A."/>
            <person name="Mitros T."/>
            <person name="Fritz-Laylin L.K."/>
            <person name="Hellsten U."/>
            <person name="Chapman J."/>
            <person name="Simakov O."/>
            <person name="Rensing S.A."/>
            <person name="Terry A."/>
            <person name="Pangilinan J."/>
            <person name="Kapitonov V."/>
            <person name="Jurka J."/>
            <person name="Salamov A."/>
            <person name="Shapiro H."/>
            <person name="Schmutz J."/>
            <person name="Grimwood J."/>
            <person name="Lindquist E."/>
            <person name="Lucas S."/>
            <person name="Grigoriev I.V."/>
            <person name="Schmitt R."/>
            <person name="Kirk D."/>
            <person name="Rokhsar D.S."/>
        </authorList>
    </citation>
    <scope>NUCLEOTIDE SEQUENCE [LARGE SCALE GENOMIC DNA]</scope>
    <source>
        <strain evidence="10">f. Nagariensis / Eve</strain>
    </source>
</reference>
<evidence type="ECO:0000256" key="6">
    <source>
        <dbReference type="RuleBase" id="RU000304"/>
    </source>
</evidence>
<keyword evidence="1" id="KW-0808">Transferase</keyword>
<dbReference type="InterPro" id="IPR051681">
    <property type="entry name" value="Ser/Thr_Kinases-Pseudokinases"/>
</dbReference>
<dbReference type="GeneID" id="9620589"/>
<dbReference type="Proteomes" id="UP000001058">
    <property type="component" value="Unassembled WGS sequence"/>
</dbReference>
<dbReference type="RefSeq" id="XP_002947702.1">
    <property type="nucleotide sequence ID" value="XM_002947656.1"/>
</dbReference>
<evidence type="ECO:0000313" key="10">
    <source>
        <dbReference type="Proteomes" id="UP000001058"/>
    </source>
</evidence>
<name>D8TN34_VOLCA</name>
<feature type="domain" description="Protein kinase" evidence="8">
    <location>
        <begin position="100"/>
        <end position="383"/>
    </location>
</feature>
<dbReference type="AlphaFoldDB" id="D8TN34"/>
<evidence type="ECO:0000256" key="3">
    <source>
        <dbReference type="ARBA" id="ARBA00022777"/>
    </source>
</evidence>
<gene>
    <name evidence="9" type="ORF">VOLCADRAFT_88105</name>
</gene>
<dbReference type="PROSITE" id="PS00107">
    <property type="entry name" value="PROTEIN_KINASE_ATP"/>
    <property type="match status" value="1"/>
</dbReference>
<dbReference type="PROSITE" id="PS00108">
    <property type="entry name" value="PROTEIN_KINASE_ST"/>
    <property type="match status" value="1"/>
</dbReference>
<protein>
    <recommendedName>
        <fullName evidence="8">Protein kinase domain-containing protein</fullName>
    </recommendedName>
</protein>
<proteinExistence type="inferred from homology"/>
<dbReference type="PANTHER" id="PTHR44329">
    <property type="entry name" value="SERINE/THREONINE-PROTEIN KINASE TNNI3K-RELATED"/>
    <property type="match status" value="1"/>
</dbReference>
<dbReference type="Pfam" id="PF00069">
    <property type="entry name" value="Pkinase"/>
    <property type="match status" value="1"/>
</dbReference>
<dbReference type="InterPro" id="IPR008271">
    <property type="entry name" value="Ser/Thr_kinase_AS"/>
</dbReference>
<comment type="similarity">
    <text evidence="6">Belongs to the protein kinase superfamily.</text>
</comment>
<keyword evidence="10" id="KW-1185">Reference proteome</keyword>
<keyword evidence="4 5" id="KW-0067">ATP-binding</keyword>
<dbReference type="OrthoDB" id="1711006at2759"/>
<dbReference type="GO" id="GO:0004674">
    <property type="term" value="F:protein serine/threonine kinase activity"/>
    <property type="evidence" value="ECO:0007669"/>
    <property type="project" value="UniProtKB-KW"/>
</dbReference>
<dbReference type="InParanoid" id="D8TN34"/>
<dbReference type="STRING" id="3068.D8TN34"/>
<feature type="binding site" evidence="5">
    <location>
        <position position="127"/>
    </location>
    <ligand>
        <name>ATP</name>
        <dbReference type="ChEBI" id="CHEBI:30616"/>
    </ligand>
</feature>
<keyword evidence="6" id="KW-0723">Serine/threonine-protein kinase</keyword>
<feature type="region of interest" description="Disordered" evidence="7">
    <location>
        <begin position="1"/>
        <end position="46"/>
    </location>
</feature>
<accession>D8TN34</accession>
<keyword evidence="2 5" id="KW-0547">Nucleotide-binding</keyword>
<dbReference type="EMBL" id="GL378328">
    <property type="protein sequence ID" value="EFJ51235.1"/>
    <property type="molecule type" value="Genomic_DNA"/>
</dbReference>
<feature type="compositionally biased region" description="Polar residues" evidence="7">
    <location>
        <begin position="19"/>
        <end position="34"/>
    </location>
</feature>
<organism evidence="10">
    <name type="scientific">Volvox carteri f. nagariensis</name>
    <dbReference type="NCBI Taxonomy" id="3068"/>
    <lineage>
        <taxon>Eukaryota</taxon>
        <taxon>Viridiplantae</taxon>
        <taxon>Chlorophyta</taxon>
        <taxon>core chlorophytes</taxon>
        <taxon>Chlorophyceae</taxon>
        <taxon>CS clade</taxon>
        <taxon>Chlamydomonadales</taxon>
        <taxon>Volvocaceae</taxon>
        <taxon>Volvox</taxon>
    </lineage>
</organism>
<evidence type="ECO:0000256" key="5">
    <source>
        <dbReference type="PROSITE-ProRule" id="PRU10141"/>
    </source>
</evidence>
<evidence type="ECO:0000256" key="7">
    <source>
        <dbReference type="SAM" id="MobiDB-lite"/>
    </source>
</evidence>
<dbReference type="GO" id="GO:0005524">
    <property type="term" value="F:ATP binding"/>
    <property type="evidence" value="ECO:0007669"/>
    <property type="project" value="UniProtKB-UniRule"/>
</dbReference>
<dbReference type="InterPro" id="IPR011009">
    <property type="entry name" value="Kinase-like_dom_sf"/>
</dbReference>
<dbReference type="InterPro" id="IPR000719">
    <property type="entry name" value="Prot_kinase_dom"/>
</dbReference>
<evidence type="ECO:0000256" key="2">
    <source>
        <dbReference type="ARBA" id="ARBA00022741"/>
    </source>
</evidence>
<dbReference type="eggNOG" id="KOG0192">
    <property type="taxonomic scope" value="Eukaryota"/>
</dbReference>
<dbReference type="Gene3D" id="1.10.510.10">
    <property type="entry name" value="Transferase(Phosphotransferase) domain 1"/>
    <property type="match status" value="1"/>
</dbReference>
<evidence type="ECO:0000256" key="1">
    <source>
        <dbReference type="ARBA" id="ARBA00022679"/>
    </source>
</evidence>
<dbReference type="InterPro" id="IPR017441">
    <property type="entry name" value="Protein_kinase_ATP_BS"/>
</dbReference>
<dbReference type="Gene3D" id="3.30.200.20">
    <property type="entry name" value="Phosphorylase Kinase, domain 1"/>
    <property type="match status" value="1"/>
</dbReference>